<accession>A0A0E9T2D3</accession>
<protein>
    <submittedName>
        <fullName evidence="1">Uncharacterized protein</fullName>
    </submittedName>
</protein>
<organism evidence="1">
    <name type="scientific">Anguilla anguilla</name>
    <name type="common">European freshwater eel</name>
    <name type="synonym">Muraena anguilla</name>
    <dbReference type="NCBI Taxonomy" id="7936"/>
    <lineage>
        <taxon>Eukaryota</taxon>
        <taxon>Metazoa</taxon>
        <taxon>Chordata</taxon>
        <taxon>Craniata</taxon>
        <taxon>Vertebrata</taxon>
        <taxon>Euteleostomi</taxon>
        <taxon>Actinopterygii</taxon>
        <taxon>Neopterygii</taxon>
        <taxon>Teleostei</taxon>
        <taxon>Anguilliformes</taxon>
        <taxon>Anguillidae</taxon>
        <taxon>Anguilla</taxon>
    </lineage>
</organism>
<sequence>MVSHFSLNFRLRAHQAHLITFLNALSLWLWLTDPCLCSKC</sequence>
<name>A0A0E9T2D3_ANGAN</name>
<proteinExistence type="predicted"/>
<dbReference type="EMBL" id="GBXM01077332">
    <property type="protein sequence ID" value="JAH31245.1"/>
    <property type="molecule type" value="Transcribed_RNA"/>
</dbReference>
<reference evidence="1" key="2">
    <citation type="journal article" date="2015" name="Fish Shellfish Immunol.">
        <title>Early steps in the European eel (Anguilla anguilla)-Vibrio vulnificus interaction in the gills: Role of the RtxA13 toxin.</title>
        <authorList>
            <person name="Callol A."/>
            <person name="Pajuelo D."/>
            <person name="Ebbesson L."/>
            <person name="Teles M."/>
            <person name="MacKenzie S."/>
            <person name="Amaro C."/>
        </authorList>
    </citation>
    <scope>NUCLEOTIDE SEQUENCE</scope>
</reference>
<dbReference type="EMBL" id="GBXM01061759">
    <property type="protein sequence ID" value="JAH46818.1"/>
    <property type="molecule type" value="Transcribed_RNA"/>
</dbReference>
<dbReference type="AlphaFoldDB" id="A0A0E9T2D3"/>
<evidence type="ECO:0000313" key="1">
    <source>
        <dbReference type="EMBL" id="JAH46818.1"/>
    </source>
</evidence>
<reference evidence="1" key="1">
    <citation type="submission" date="2014-11" db="EMBL/GenBank/DDBJ databases">
        <authorList>
            <person name="Amaro Gonzalez C."/>
        </authorList>
    </citation>
    <scope>NUCLEOTIDE SEQUENCE</scope>
</reference>